<dbReference type="VEuPathDB" id="CryptoDB:CPATCC_0024510"/>
<reference evidence="3 4" key="1">
    <citation type="submission" date="2019-09" db="EMBL/GenBank/DDBJ databases">
        <title>Consistent, comparative and evidence-based genome assembly and annotation for Cryptosporidium parvum, C. hominis and C. tyzzeri.</title>
        <authorList>
            <person name="Baptista R.P."/>
            <person name="Li Y."/>
            <person name="Sateriale A."/>
            <person name="Ansell B."/>
            <person name="Jex A."/>
            <person name="Sanders M."/>
            <person name="Brooks K."/>
            <person name="Tracey A."/>
            <person name="Berriman M."/>
            <person name="Striepen B."/>
            <person name="Cotton J.A."/>
            <person name="Kissinger J.C."/>
        </authorList>
    </citation>
    <scope>NUCLEOTIDE SEQUENCE [LARGE SCALE GENOMIC DNA]</scope>
    <source>
        <strain evidence="3 4">IOWA-ATCC</strain>
    </source>
</reference>
<gene>
    <name evidence="3" type="ORF">CPATCC_002289</name>
</gene>
<feature type="compositionally biased region" description="Basic and acidic residues" evidence="2">
    <location>
        <begin position="308"/>
        <end position="324"/>
    </location>
</feature>
<keyword evidence="1" id="KW-0175">Coiled coil</keyword>
<evidence type="ECO:0000313" key="3">
    <source>
        <dbReference type="EMBL" id="QOY41702.1"/>
    </source>
</evidence>
<feature type="coiled-coil region" evidence="1">
    <location>
        <begin position="141"/>
        <end position="168"/>
    </location>
</feature>
<feature type="region of interest" description="Disordered" evidence="2">
    <location>
        <begin position="263"/>
        <end position="325"/>
    </location>
</feature>
<evidence type="ECO:0000313" key="4">
    <source>
        <dbReference type="Proteomes" id="UP000593906"/>
    </source>
</evidence>
<evidence type="ECO:0000256" key="2">
    <source>
        <dbReference type="SAM" id="MobiDB-lite"/>
    </source>
</evidence>
<feature type="compositionally biased region" description="Acidic residues" evidence="2">
    <location>
        <begin position="287"/>
        <end position="307"/>
    </location>
</feature>
<organism evidence="3 4">
    <name type="scientific">Cryptosporidium parvum</name>
    <dbReference type="NCBI Taxonomy" id="5807"/>
    <lineage>
        <taxon>Eukaryota</taxon>
        <taxon>Sar</taxon>
        <taxon>Alveolata</taxon>
        <taxon>Apicomplexa</taxon>
        <taxon>Conoidasida</taxon>
        <taxon>Coccidia</taxon>
        <taxon>Eucoccidiorida</taxon>
        <taxon>Eimeriorina</taxon>
        <taxon>Cryptosporidiidae</taxon>
        <taxon>Cryptosporidium</taxon>
    </lineage>
</organism>
<dbReference type="OMA" id="NTAIMIP"/>
<accession>A0A7S7LHL7</accession>
<dbReference type="AlphaFoldDB" id="A0A7S7LHL7"/>
<proteinExistence type="predicted"/>
<protein>
    <submittedName>
        <fullName evidence="3">Uncharacterized protein</fullName>
    </submittedName>
</protein>
<evidence type="ECO:0000256" key="1">
    <source>
        <dbReference type="SAM" id="Coils"/>
    </source>
</evidence>
<name>A0A7S7LHL7_CRYPV</name>
<dbReference type="EMBL" id="CP044418">
    <property type="protein sequence ID" value="QOY41702.1"/>
    <property type="molecule type" value="Genomic_DNA"/>
</dbReference>
<feature type="compositionally biased region" description="Basic and acidic residues" evidence="2">
    <location>
        <begin position="270"/>
        <end position="283"/>
    </location>
</feature>
<sequence>MNLVTNLLNKTRMQVKKVKLLLILLSALAIFEFCLGTDLTADLDSYSAVTADPTSSTKLLNLVAQEAVPTHGGNRFMDIGDGLATQHVIEKINSYTPQNLEVAERYAANMVAISKLREEIYTDAKEYHESIKLQLEAVPESKKLNEILKNSELKMKKTEQNYLESKKAAERSLEIYMKFIRPTTENVLIKAEATEGKGLKIAHDELANMESISLPDMDTSGYEPLDADASLLSIAESVLPPEETKESLINKALEKISATIEDDFMNNNDSDGKGNKSDKKLVVEDLGNGDDDDEDDDIEEDEDNDQDFDVRDKSVSNKETKDVSINKSETISQVGKSEEIFGSTITSSNDENKNDKILTSFPSSISASFPSAADPTNKNKKIIMIPGGTSLSGKVPEHFQYIFRRSYLLVYIASIFVESYVLPQFFTENPAIKLYSFFRIKRTFISHILFGLASKYRIIFKELQRLPFIYKDSELKEKIEKVAFDLSATNLLLQNALSDSEEGYKNVASLLVEFPFKVKEVFSKFSAPIRVNYPNIDYSFVMSESIYSAPKPFFPELSPLEIENLKLFDKELSSKLEEFDIKESLSDLRESQLWIKDYVLRNAAYRHYQFEKSHNIRPYFDFSQFNICLVPQVEEFLKSSSIKKSD</sequence>
<dbReference type="Proteomes" id="UP000593906">
    <property type="component" value="Chromosome 5"/>
</dbReference>